<gene>
    <name evidence="3" type="ORF">acsn021_30540</name>
</gene>
<proteinExistence type="predicted"/>
<dbReference type="PANTHER" id="PTHR30015:SF6">
    <property type="entry name" value="SLL1429 PROTEIN"/>
    <property type="match status" value="1"/>
</dbReference>
<dbReference type="AlphaFoldDB" id="A0A6S6R8H2"/>
<dbReference type="Pfam" id="PF04471">
    <property type="entry name" value="Mrr_cat"/>
    <property type="match status" value="1"/>
</dbReference>
<dbReference type="GO" id="GO:0006265">
    <property type="term" value="P:DNA topological change"/>
    <property type="evidence" value="ECO:0007669"/>
    <property type="project" value="InterPro"/>
</dbReference>
<dbReference type="EMBL" id="AP023367">
    <property type="protein sequence ID" value="BCJ95485.1"/>
    <property type="molecule type" value="Genomic_DNA"/>
</dbReference>
<dbReference type="Proteomes" id="UP000515561">
    <property type="component" value="Chromosome"/>
</dbReference>
<dbReference type="InterPro" id="IPR013498">
    <property type="entry name" value="Topo_IA_Znf"/>
</dbReference>
<name>A0A6S6R8H2_9FIRM</name>
<reference evidence="3 4" key="1">
    <citation type="journal article" date="2016" name="Int. J. Syst. Evol. Microbiol.">
        <title>Descriptions of Anaerotaenia torta gen. nov., sp. nov. and Anaerocolumna cellulosilytica gen. nov., sp. nov. isolated from a methanogenic reactor of cattle waste.</title>
        <authorList>
            <person name="Uek A."/>
            <person name="Ohtaki Y."/>
            <person name="Kaku N."/>
            <person name="Ueki K."/>
        </authorList>
    </citation>
    <scope>NUCLEOTIDE SEQUENCE [LARGE SCALE GENOMIC DNA]</scope>
    <source>
        <strain evidence="3 4">SN021</strain>
    </source>
</reference>
<dbReference type="InterPro" id="IPR052906">
    <property type="entry name" value="Type_IV_Methyl-Rstrct_Enzyme"/>
</dbReference>
<dbReference type="GO" id="GO:0015666">
    <property type="term" value="F:restriction endodeoxyribonuclease activity"/>
    <property type="evidence" value="ECO:0007669"/>
    <property type="project" value="TreeGrafter"/>
</dbReference>
<dbReference type="GO" id="GO:0005694">
    <property type="term" value="C:chromosome"/>
    <property type="evidence" value="ECO:0007669"/>
    <property type="project" value="InterPro"/>
</dbReference>
<dbReference type="Pfam" id="PF01396">
    <property type="entry name" value="Zn_ribbon_Top1"/>
    <property type="match status" value="1"/>
</dbReference>
<dbReference type="Gene3D" id="3.40.1350.10">
    <property type="match status" value="1"/>
</dbReference>
<evidence type="ECO:0000313" key="4">
    <source>
        <dbReference type="Proteomes" id="UP000515561"/>
    </source>
</evidence>
<dbReference type="InterPro" id="IPR011856">
    <property type="entry name" value="tRNA_endonuc-like_dom_sf"/>
</dbReference>
<dbReference type="GO" id="GO:0003916">
    <property type="term" value="F:DNA topoisomerase activity"/>
    <property type="evidence" value="ECO:0007669"/>
    <property type="project" value="InterPro"/>
</dbReference>
<feature type="domain" description="DNA topoisomerase type IA zn finger" evidence="1">
    <location>
        <begin position="208"/>
        <end position="243"/>
    </location>
</feature>
<dbReference type="GO" id="GO:0009307">
    <property type="term" value="P:DNA restriction-modification system"/>
    <property type="evidence" value="ECO:0007669"/>
    <property type="project" value="InterPro"/>
</dbReference>
<dbReference type="GO" id="GO:0003677">
    <property type="term" value="F:DNA binding"/>
    <property type="evidence" value="ECO:0007669"/>
    <property type="project" value="InterPro"/>
</dbReference>
<feature type="domain" description="Restriction endonuclease type IV Mrr" evidence="2">
    <location>
        <begin position="79"/>
        <end position="186"/>
    </location>
</feature>
<sequence>MGRKKRHIILGRWFFYIANVIVIILLLKYITDGNVNANIQLKSYIGTGVYGIISTILIKIIFLIRVRNMYLNCDIDAVDEMTGIEFEQFLYFKFRKQGYKVNTTPVSSDYGADLVVRKRRETIVIQAKRYQRDVGIAAVQEVIGSIAYYNASKGMVITNSFFTPNAINLAIANDVILWNRKELIHYLLKNNKIYDISTYNECSTVVEGVCPQCGNKLIQRNGKYGDFLGCSSYPDCGYTESVNQ</sequence>
<dbReference type="InterPro" id="IPR011335">
    <property type="entry name" value="Restrct_endonuc-II-like"/>
</dbReference>
<dbReference type="RefSeq" id="WP_184094799.1">
    <property type="nucleotide sequence ID" value="NZ_AP023367.1"/>
</dbReference>
<keyword evidence="4" id="KW-1185">Reference proteome</keyword>
<evidence type="ECO:0000259" key="2">
    <source>
        <dbReference type="Pfam" id="PF04471"/>
    </source>
</evidence>
<evidence type="ECO:0000259" key="1">
    <source>
        <dbReference type="Pfam" id="PF01396"/>
    </source>
</evidence>
<dbReference type="PANTHER" id="PTHR30015">
    <property type="entry name" value="MRR RESTRICTION SYSTEM PROTEIN"/>
    <property type="match status" value="1"/>
</dbReference>
<dbReference type="InterPro" id="IPR007560">
    <property type="entry name" value="Restrct_endonuc_IV_Mrr"/>
</dbReference>
<dbReference type="SUPFAM" id="SSF52980">
    <property type="entry name" value="Restriction endonuclease-like"/>
    <property type="match status" value="1"/>
</dbReference>
<dbReference type="SUPFAM" id="SSF57783">
    <property type="entry name" value="Zinc beta-ribbon"/>
    <property type="match status" value="1"/>
</dbReference>
<organism evidence="3 4">
    <name type="scientific">Anaerocolumna cellulosilytica</name>
    <dbReference type="NCBI Taxonomy" id="433286"/>
    <lineage>
        <taxon>Bacteria</taxon>
        <taxon>Bacillati</taxon>
        <taxon>Bacillota</taxon>
        <taxon>Clostridia</taxon>
        <taxon>Lachnospirales</taxon>
        <taxon>Lachnospiraceae</taxon>
        <taxon>Anaerocolumna</taxon>
    </lineage>
</organism>
<dbReference type="Gene3D" id="3.30.65.10">
    <property type="entry name" value="Bacterial Topoisomerase I, domain 1"/>
    <property type="match status" value="1"/>
</dbReference>
<accession>A0A6S6R8H2</accession>
<evidence type="ECO:0000313" key="3">
    <source>
        <dbReference type="EMBL" id="BCJ95485.1"/>
    </source>
</evidence>
<dbReference type="KEGG" id="acel:acsn021_30540"/>
<protein>
    <submittedName>
        <fullName evidence="3">Uncharacterized protein</fullName>
    </submittedName>
</protein>